<feature type="compositionally biased region" description="Low complexity" evidence="1">
    <location>
        <begin position="837"/>
        <end position="852"/>
    </location>
</feature>
<accession>A0ABN8QD26</accession>
<evidence type="ECO:0000259" key="2">
    <source>
        <dbReference type="Pfam" id="PF05699"/>
    </source>
</evidence>
<feature type="compositionally biased region" description="Polar residues" evidence="1">
    <location>
        <begin position="873"/>
        <end position="885"/>
    </location>
</feature>
<dbReference type="Proteomes" id="UP001159405">
    <property type="component" value="Unassembled WGS sequence"/>
</dbReference>
<feature type="region of interest" description="Disordered" evidence="1">
    <location>
        <begin position="836"/>
        <end position="916"/>
    </location>
</feature>
<gene>
    <name evidence="3" type="ORF">PLOB_00003638</name>
</gene>
<dbReference type="EMBL" id="CALNXK010000113">
    <property type="protein sequence ID" value="CAH3159361.1"/>
    <property type="molecule type" value="Genomic_DNA"/>
</dbReference>
<sequence>VKASKIKGLWNANRMERLGHFHKTRTQAFACAKMASAPKKPRQTLLSTFFHSSSSEQSKESEGSVDNTSLPVGSLASELEGNGGGCNESTLQTGEAHVEVAAAPVDTVNKPTHRSNKSVPTSRAIELISQYFQESPKLHYFYKCKEGCNKSCDGRFKHEWILDRGVGYCEKTGLWWLVYEEGNGMFCLLCRMHDCENPFNHQKKFNQVPAIRFKKSALIGKDGHSGSQQHEIAIQRELNKRVSFFHKEFETQLQTKDSALHHAVMSAYWLAKEEIANRKFTSLLELEEILGVSEIKRFAHRSQGSQRELFLLLGQALKDEMLMKVKNADSYGLMVDEATDVSVVEQLISFIQFANPETGAPEVHFLSIQNVLESSTSANSATIVKLIKEELSNDGLDITKLGSLASDGASVMTGSRNGVAAKLRETVPTLINIHCICHRLALACNDANDNLTQISQVETVLRQLWSFFENSAARSAVYVQTSSEMKKLDSMSEKSKEKLATKVQKACRTRWLSLDKSVESVCRNLPALLQTLRWYQNKDSNPTAIGLLKKLKKPDFIGVLYILKGILPVLSILSKVFQKGSISFSRISPAIKASKDSLNKLVQENITVKEFRKETTTGKLACLEFSEDEITKTEAKMHDLCSQYVTALTDNIDQRFQHSLPVVSSFRIFDPLSMPIANPEFVGYGQNDIKPLQITFFSGDENSSKRLKLEAEWNNFKYELSDWSKDYQAIPSPSATSTEWALQRFLRQKESYSRSYPLLLQVAEICLSMPVSNAWPGRGASALKRLKTRLRNSLKKEMLESLLHIAINGPPVKESEAVINKAVELWKEKKKRKKLSRSCLQQPNAQNAQNNQDEVEEGEEEGGGSGTQEVESMPSSDQGEPSCSTREQEEELEEELAKELDLSLSSDSAFESDMDD</sequence>
<dbReference type="PANTHER" id="PTHR46880">
    <property type="entry name" value="RAS-ASSOCIATING DOMAIN-CONTAINING PROTEIN"/>
    <property type="match status" value="1"/>
</dbReference>
<dbReference type="Pfam" id="PF05699">
    <property type="entry name" value="Dimer_Tnp_hAT"/>
    <property type="match status" value="1"/>
</dbReference>
<keyword evidence="4" id="KW-1185">Reference proteome</keyword>
<proteinExistence type="predicted"/>
<feature type="non-terminal residue" evidence="3">
    <location>
        <position position="1"/>
    </location>
</feature>
<evidence type="ECO:0000256" key="1">
    <source>
        <dbReference type="SAM" id="MobiDB-lite"/>
    </source>
</evidence>
<feature type="compositionally biased region" description="Acidic residues" evidence="1">
    <location>
        <begin position="853"/>
        <end position="862"/>
    </location>
</feature>
<comment type="caution">
    <text evidence="3">The sequence shown here is derived from an EMBL/GenBank/DDBJ whole genome shotgun (WGS) entry which is preliminary data.</text>
</comment>
<name>A0ABN8QD26_9CNID</name>
<dbReference type="SUPFAM" id="SSF53098">
    <property type="entry name" value="Ribonuclease H-like"/>
    <property type="match status" value="1"/>
</dbReference>
<feature type="domain" description="HAT C-terminal dimerisation" evidence="2">
    <location>
        <begin position="751"/>
        <end position="804"/>
    </location>
</feature>
<evidence type="ECO:0000313" key="3">
    <source>
        <dbReference type="EMBL" id="CAH3159361.1"/>
    </source>
</evidence>
<dbReference type="InterPro" id="IPR012337">
    <property type="entry name" value="RNaseH-like_sf"/>
</dbReference>
<evidence type="ECO:0000313" key="4">
    <source>
        <dbReference type="Proteomes" id="UP001159405"/>
    </source>
</evidence>
<protein>
    <recommendedName>
        <fullName evidence="2">HAT C-terminal dimerisation domain-containing protein</fullName>
    </recommendedName>
</protein>
<organism evidence="3 4">
    <name type="scientific">Porites lobata</name>
    <dbReference type="NCBI Taxonomy" id="104759"/>
    <lineage>
        <taxon>Eukaryota</taxon>
        <taxon>Metazoa</taxon>
        <taxon>Cnidaria</taxon>
        <taxon>Anthozoa</taxon>
        <taxon>Hexacorallia</taxon>
        <taxon>Scleractinia</taxon>
        <taxon>Fungiina</taxon>
        <taxon>Poritidae</taxon>
        <taxon>Porites</taxon>
    </lineage>
</organism>
<reference evidence="3 4" key="1">
    <citation type="submission" date="2022-05" db="EMBL/GenBank/DDBJ databases">
        <authorList>
            <consortium name="Genoscope - CEA"/>
            <person name="William W."/>
        </authorList>
    </citation>
    <scope>NUCLEOTIDE SEQUENCE [LARGE SCALE GENOMIC DNA]</scope>
</reference>
<feature type="region of interest" description="Disordered" evidence="1">
    <location>
        <begin position="51"/>
        <end position="74"/>
    </location>
</feature>
<dbReference type="PANTHER" id="PTHR46880:SF5">
    <property type="entry name" value="DUF4371 DOMAIN-CONTAINING PROTEIN"/>
    <property type="match status" value="1"/>
</dbReference>
<dbReference type="InterPro" id="IPR008906">
    <property type="entry name" value="HATC_C_dom"/>
</dbReference>